<evidence type="ECO:0000256" key="9">
    <source>
        <dbReference type="ARBA" id="ARBA00022692"/>
    </source>
</evidence>
<dbReference type="EMBL" id="JAPZBO010000009">
    <property type="protein sequence ID" value="KAJ5303455.1"/>
    <property type="molecule type" value="Genomic_DNA"/>
</dbReference>
<evidence type="ECO:0000256" key="11">
    <source>
        <dbReference type="ARBA" id="ARBA00022989"/>
    </source>
</evidence>
<evidence type="ECO:0000256" key="3">
    <source>
        <dbReference type="ARBA" id="ARBA00005189"/>
    </source>
</evidence>
<dbReference type="PANTHER" id="PTHR14269">
    <property type="entry name" value="CDP-DIACYLGLYCEROL--GLYCEROL-3-PHOSPHATE 3-PHOSPHATIDYLTRANSFERASE-RELATED"/>
    <property type="match status" value="1"/>
</dbReference>
<dbReference type="GO" id="GO:0006646">
    <property type="term" value="P:phosphatidylethanolamine biosynthetic process"/>
    <property type="evidence" value="ECO:0007669"/>
    <property type="project" value="UniProtKB-UniRule"/>
</dbReference>
<dbReference type="Pfam" id="PF01066">
    <property type="entry name" value="CDP-OH_P_transf"/>
    <property type="match status" value="1"/>
</dbReference>
<evidence type="ECO:0000256" key="4">
    <source>
        <dbReference type="ARBA" id="ARBA00010441"/>
    </source>
</evidence>
<evidence type="ECO:0000256" key="17">
    <source>
        <dbReference type="ARBA" id="ARBA00060701"/>
    </source>
</evidence>
<dbReference type="NCBIfam" id="TIGR00473">
    <property type="entry name" value="pssA"/>
    <property type="match status" value="1"/>
</dbReference>
<protein>
    <recommendedName>
        <fullName evidence="6 18">CDP-diacylglycerol--serine O-phosphatidyltransferase</fullName>
        <ecNumber evidence="5 18">2.7.8.8</ecNumber>
    </recommendedName>
    <alternativeName>
        <fullName evidence="16 18">Phosphatidylserine synthase</fullName>
    </alternativeName>
</protein>
<dbReference type="InterPro" id="IPR048254">
    <property type="entry name" value="CDP_ALCOHOL_P_TRANSF_CS"/>
</dbReference>
<evidence type="ECO:0000256" key="16">
    <source>
        <dbReference type="ARBA" id="ARBA00032361"/>
    </source>
</evidence>
<keyword evidence="14 18" id="KW-0594">Phospholipid biosynthesis</keyword>
<keyword evidence="7 18" id="KW-0444">Lipid biosynthesis</keyword>
<keyword evidence="10 18" id="KW-0256">Endoplasmic reticulum</keyword>
<proteinExistence type="inferred from homology"/>
<evidence type="ECO:0000256" key="21">
    <source>
        <dbReference type="SAM" id="Phobius"/>
    </source>
</evidence>
<dbReference type="FunFam" id="1.20.120.1760:FF:000022">
    <property type="entry name" value="CDP-diacylglycerol--serine O-phosphatidyltransferase"/>
    <property type="match status" value="1"/>
</dbReference>
<evidence type="ECO:0000256" key="2">
    <source>
        <dbReference type="ARBA" id="ARBA00004477"/>
    </source>
</evidence>
<comment type="caution">
    <text evidence="22">The sequence shown here is derived from an EMBL/GenBank/DDBJ whole genome shotgun (WGS) entry which is preliminary data.</text>
</comment>
<feature type="transmembrane region" description="Helical" evidence="21">
    <location>
        <begin position="102"/>
        <end position="121"/>
    </location>
</feature>
<evidence type="ECO:0000256" key="20">
    <source>
        <dbReference type="SAM" id="MobiDB-lite"/>
    </source>
</evidence>
<evidence type="ECO:0000256" key="1">
    <source>
        <dbReference type="ARBA" id="ARBA00000287"/>
    </source>
</evidence>
<dbReference type="GO" id="GO:0003882">
    <property type="term" value="F:CDP-diacylglycerol-serine O-phosphatidyltransferase activity"/>
    <property type="evidence" value="ECO:0007669"/>
    <property type="project" value="UniProtKB-UniRule"/>
</dbReference>
<keyword evidence="13 18" id="KW-0472">Membrane</keyword>
<gene>
    <name evidence="22" type="ORF">N7476_010254</name>
</gene>
<accession>A0A9W9PPU0</accession>
<reference evidence="22" key="1">
    <citation type="submission" date="2022-12" db="EMBL/GenBank/DDBJ databases">
        <authorList>
            <person name="Petersen C."/>
        </authorList>
    </citation>
    <scope>NUCLEOTIDE SEQUENCE</scope>
    <source>
        <strain evidence="22">IBT 21472</strain>
    </source>
</reference>
<evidence type="ECO:0000256" key="8">
    <source>
        <dbReference type="ARBA" id="ARBA00022679"/>
    </source>
</evidence>
<feature type="transmembrane region" description="Helical" evidence="21">
    <location>
        <begin position="167"/>
        <end position="189"/>
    </location>
</feature>
<name>A0A9W9PPU0_9EURO</name>
<dbReference type="PIRSF" id="PIRSF000852">
    <property type="entry name" value="Phosphatidylserine_synth_fun"/>
    <property type="match status" value="1"/>
</dbReference>
<comment type="pathway">
    <text evidence="3">Lipid metabolism.</text>
</comment>
<evidence type="ECO:0000256" key="14">
    <source>
        <dbReference type="ARBA" id="ARBA00023209"/>
    </source>
</evidence>
<keyword evidence="12 18" id="KW-0443">Lipid metabolism</keyword>
<dbReference type="GO" id="GO:0006659">
    <property type="term" value="P:phosphatidylserine biosynthetic process"/>
    <property type="evidence" value="ECO:0007669"/>
    <property type="project" value="UniProtKB-UniRule"/>
</dbReference>
<keyword evidence="8 18" id="KW-0808">Transferase</keyword>
<comment type="similarity">
    <text evidence="4 18 19">Belongs to the CDP-alcohol phosphatidyltransferase class-I family.</text>
</comment>
<evidence type="ECO:0000313" key="22">
    <source>
        <dbReference type="EMBL" id="KAJ5303455.1"/>
    </source>
</evidence>
<feature type="transmembrane region" description="Helical" evidence="21">
    <location>
        <begin position="201"/>
        <end position="221"/>
    </location>
</feature>
<dbReference type="InterPro" id="IPR043130">
    <property type="entry name" value="CDP-OH_PTrfase_TM_dom"/>
</dbReference>
<keyword evidence="15 18" id="KW-1208">Phospholipid metabolism</keyword>
<evidence type="ECO:0000256" key="18">
    <source>
        <dbReference type="PIRNR" id="PIRNR000852"/>
    </source>
</evidence>
<dbReference type="InterPro" id="IPR050324">
    <property type="entry name" value="CDP-alcohol_PTase-I"/>
</dbReference>
<dbReference type="InterPro" id="IPR016271">
    <property type="entry name" value="CDP-diaglyc--ser_O-PTrfase_fun"/>
</dbReference>
<dbReference type="EC" id="2.7.8.8" evidence="5 18"/>
<feature type="region of interest" description="Disordered" evidence="20">
    <location>
        <begin position="1"/>
        <end position="27"/>
    </location>
</feature>
<reference evidence="22" key="2">
    <citation type="journal article" date="2023" name="IMA Fungus">
        <title>Comparative genomic study of the Penicillium genus elucidates a diverse pangenome and 15 lateral gene transfer events.</title>
        <authorList>
            <person name="Petersen C."/>
            <person name="Sorensen T."/>
            <person name="Nielsen M.R."/>
            <person name="Sondergaard T.E."/>
            <person name="Sorensen J.L."/>
            <person name="Fitzpatrick D.A."/>
            <person name="Frisvad J.C."/>
            <person name="Nielsen K.L."/>
        </authorList>
    </citation>
    <scope>NUCLEOTIDE SEQUENCE</scope>
    <source>
        <strain evidence="22">IBT 21472</strain>
    </source>
</reference>
<evidence type="ECO:0000256" key="15">
    <source>
        <dbReference type="ARBA" id="ARBA00023264"/>
    </source>
</evidence>
<dbReference type="Gene3D" id="1.20.120.1760">
    <property type="match status" value="1"/>
</dbReference>
<keyword evidence="23" id="KW-1185">Reference proteome</keyword>
<dbReference type="GO" id="GO:0005789">
    <property type="term" value="C:endoplasmic reticulum membrane"/>
    <property type="evidence" value="ECO:0007669"/>
    <property type="project" value="UniProtKB-SubCell"/>
</dbReference>
<comment type="catalytic activity">
    <reaction evidence="1 18">
        <text>a CDP-1,2-diacyl-sn-glycerol + L-serine = a 1,2-diacyl-sn-glycero-3-phospho-L-serine + CMP + H(+)</text>
        <dbReference type="Rhea" id="RHEA:16913"/>
        <dbReference type="ChEBI" id="CHEBI:15378"/>
        <dbReference type="ChEBI" id="CHEBI:33384"/>
        <dbReference type="ChEBI" id="CHEBI:57262"/>
        <dbReference type="ChEBI" id="CHEBI:58332"/>
        <dbReference type="ChEBI" id="CHEBI:60377"/>
        <dbReference type="EC" id="2.7.8.8"/>
    </reaction>
</comment>
<comment type="subcellular location">
    <subcellularLocation>
        <location evidence="2">Endoplasmic reticulum membrane</location>
        <topology evidence="2">Multi-pass membrane protein</topology>
    </subcellularLocation>
</comment>
<organism evidence="22 23">
    <name type="scientific">Penicillium atrosanguineum</name>
    <dbReference type="NCBI Taxonomy" id="1132637"/>
    <lineage>
        <taxon>Eukaryota</taxon>
        <taxon>Fungi</taxon>
        <taxon>Dikarya</taxon>
        <taxon>Ascomycota</taxon>
        <taxon>Pezizomycotina</taxon>
        <taxon>Eurotiomycetes</taxon>
        <taxon>Eurotiomycetidae</taxon>
        <taxon>Eurotiales</taxon>
        <taxon>Aspergillaceae</taxon>
        <taxon>Penicillium</taxon>
    </lineage>
</organism>
<keyword evidence="11 21" id="KW-1133">Transmembrane helix</keyword>
<evidence type="ECO:0000256" key="19">
    <source>
        <dbReference type="RuleBase" id="RU003750"/>
    </source>
</evidence>
<evidence type="ECO:0000256" key="12">
    <source>
        <dbReference type="ARBA" id="ARBA00023098"/>
    </source>
</evidence>
<dbReference type="Proteomes" id="UP001147746">
    <property type="component" value="Unassembled WGS sequence"/>
</dbReference>
<evidence type="ECO:0000313" key="23">
    <source>
        <dbReference type="Proteomes" id="UP001147746"/>
    </source>
</evidence>
<keyword evidence="9 21" id="KW-0812">Transmembrane</keyword>
<dbReference type="PROSITE" id="PS00379">
    <property type="entry name" value="CDP_ALCOHOL_P_TRANSF"/>
    <property type="match status" value="1"/>
</dbReference>
<feature type="compositionally biased region" description="Low complexity" evidence="20">
    <location>
        <begin position="1"/>
        <end position="19"/>
    </location>
</feature>
<evidence type="ECO:0000256" key="5">
    <source>
        <dbReference type="ARBA" id="ARBA00013174"/>
    </source>
</evidence>
<evidence type="ECO:0000256" key="10">
    <source>
        <dbReference type="ARBA" id="ARBA00022824"/>
    </source>
</evidence>
<evidence type="ECO:0000256" key="6">
    <source>
        <dbReference type="ARBA" id="ARBA00017171"/>
    </source>
</evidence>
<feature type="transmembrane region" description="Helical" evidence="21">
    <location>
        <begin position="142"/>
        <end position="161"/>
    </location>
</feature>
<comment type="pathway">
    <text evidence="17 18">Phospholipid metabolism; phosphatidylethanolamine biosynthesis; phosphatidylethanolamine from CDP-diacylglycerol: step 1/2.</text>
</comment>
<dbReference type="InterPro" id="IPR000462">
    <property type="entry name" value="CDP-OH_P_trans"/>
</dbReference>
<evidence type="ECO:0000256" key="7">
    <source>
        <dbReference type="ARBA" id="ARBA00022516"/>
    </source>
</evidence>
<evidence type="ECO:0000256" key="13">
    <source>
        <dbReference type="ARBA" id="ARBA00023136"/>
    </source>
</evidence>
<dbReference type="AlphaFoldDB" id="A0A9W9PPU0"/>
<sequence>MSRRTSTMASSSSNNAPSSGDGGQEKQKMLLSSEHGHFSLIKALHLADLVTELNVLIANSGLIRFLRRQAYTLANRRSAANRQTVMSVFSSMRYCLGEPTEYGAIWAALGFMPFGLFFDFMDGKIARWRKKSSLMGQELDSLADLISFGLAPAAAAFALGIRTSLDHLFLAFFVLCGLTRLARFNVTVAVLPKDKTGKSKYFEGTPIPTTLAIVSLMAYWVSQSWTHENIPLGLVAEGTIFEFHPVVLMFTLHGCLMVSKTIHIPKP</sequence>
<dbReference type="PANTHER" id="PTHR14269:SF61">
    <property type="entry name" value="CDP-DIACYLGLYCEROL--SERINE O-PHOSPHATIDYLTRANSFERASE"/>
    <property type="match status" value="1"/>
</dbReference>
<dbReference type="InterPro" id="IPR004533">
    <property type="entry name" value="CDP-diaglyc--ser_O-PTrfase"/>
</dbReference>